<keyword evidence="2" id="KW-1185">Reference proteome</keyword>
<comment type="caution">
    <text evidence="1">The sequence shown here is derived from an EMBL/GenBank/DDBJ whole genome shotgun (WGS) entry which is preliminary data.</text>
</comment>
<dbReference type="InterPro" id="IPR038056">
    <property type="entry name" value="YjbR-like_sf"/>
</dbReference>
<organism evidence="1 2">
    <name type="scientific">Glycocaulis albus</name>
    <dbReference type="NCBI Taxonomy" id="1382801"/>
    <lineage>
        <taxon>Bacteria</taxon>
        <taxon>Pseudomonadati</taxon>
        <taxon>Pseudomonadota</taxon>
        <taxon>Alphaproteobacteria</taxon>
        <taxon>Maricaulales</taxon>
        <taxon>Maricaulaceae</taxon>
        <taxon>Glycocaulis</taxon>
    </lineage>
</organism>
<name>A0ABQ1XQM8_9PROT</name>
<dbReference type="Gene3D" id="3.90.1150.30">
    <property type="match status" value="1"/>
</dbReference>
<dbReference type="Pfam" id="PF04237">
    <property type="entry name" value="YjbR"/>
    <property type="match status" value="1"/>
</dbReference>
<evidence type="ECO:0000313" key="1">
    <source>
        <dbReference type="EMBL" id="GGH00268.1"/>
    </source>
</evidence>
<reference evidence="2" key="1">
    <citation type="journal article" date="2019" name="Int. J. Syst. Evol. Microbiol.">
        <title>The Global Catalogue of Microorganisms (GCM) 10K type strain sequencing project: providing services to taxonomists for standard genome sequencing and annotation.</title>
        <authorList>
            <consortium name="The Broad Institute Genomics Platform"/>
            <consortium name="The Broad Institute Genome Sequencing Center for Infectious Disease"/>
            <person name="Wu L."/>
            <person name="Ma J."/>
        </authorList>
    </citation>
    <scope>NUCLEOTIDE SEQUENCE [LARGE SCALE GENOMIC DNA]</scope>
    <source>
        <strain evidence="2">CGMCC 1.12766</strain>
    </source>
</reference>
<proteinExistence type="predicted"/>
<sequence>MRHPDLHRLVDYALTLPGATEHHPWGEYAIKVKGKSFVFLSGGRSGKACAITAKLPESGDAVLSVHAFASPAGYNLGKSGWVSAEFPEHEDAPVDLLKGWIDESYRAIAPKAKKSR</sequence>
<protein>
    <recommendedName>
        <fullName evidence="3">MmcQ/YjbR family DNA-binding protein</fullName>
    </recommendedName>
</protein>
<evidence type="ECO:0008006" key="3">
    <source>
        <dbReference type="Google" id="ProtNLM"/>
    </source>
</evidence>
<accession>A0ABQ1XQM8</accession>
<dbReference type="Proteomes" id="UP000648722">
    <property type="component" value="Unassembled WGS sequence"/>
</dbReference>
<dbReference type="SUPFAM" id="SSF142906">
    <property type="entry name" value="YjbR-like"/>
    <property type="match status" value="1"/>
</dbReference>
<dbReference type="RefSeq" id="WP_188451984.1">
    <property type="nucleotide sequence ID" value="NZ_BMFS01000006.1"/>
</dbReference>
<gene>
    <name evidence="1" type="ORF">GCM10007420_15320</name>
</gene>
<dbReference type="InterPro" id="IPR058532">
    <property type="entry name" value="YjbR/MT2646/Rv2570-like"/>
</dbReference>
<dbReference type="EMBL" id="BMFS01000006">
    <property type="protein sequence ID" value="GGH00268.1"/>
    <property type="molecule type" value="Genomic_DNA"/>
</dbReference>
<evidence type="ECO:0000313" key="2">
    <source>
        <dbReference type="Proteomes" id="UP000648722"/>
    </source>
</evidence>